<dbReference type="EMBL" id="CP077062">
    <property type="protein sequence ID" value="QWZ08629.1"/>
    <property type="molecule type" value="Genomic_DNA"/>
</dbReference>
<dbReference type="GO" id="GO:0005886">
    <property type="term" value="C:plasma membrane"/>
    <property type="evidence" value="ECO:0007669"/>
    <property type="project" value="TreeGrafter"/>
</dbReference>
<dbReference type="PANTHER" id="PTHR32502">
    <property type="entry name" value="N-ACETYLGALACTOSAMINE PERMEASE II COMPONENT-RELATED"/>
    <property type="match status" value="1"/>
</dbReference>
<feature type="domain" description="SIS" evidence="1">
    <location>
        <begin position="43"/>
        <end position="195"/>
    </location>
</feature>
<reference evidence="2" key="1">
    <citation type="submission" date="2021-06" db="EMBL/GenBank/DDBJ databases">
        <title>Complete genome sequence of Nocardioides sp. G188.</title>
        <authorList>
            <person name="Im W.-T."/>
        </authorList>
    </citation>
    <scope>NUCLEOTIDE SEQUENCE</scope>
    <source>
        <strain evidence="2">G188</strain>
    </source>
</reference>
<accession>A0A975Y0S6</accession>
<gene>
    <name evidence="2" type="ORF">KRR39_01835</name>
</gene>
<dbReference type="InterPro" id="IPR035466">
    <property type="entry name" value="GlmS/AgaS_SIS"/>
</dbReference>
<dbReference type="PANTHER" id="PTHR32502:SF3">
    <property type="entry name" value="D-GALACTOSAMINE-6-PHOSPHATE DEAMINASE AGAS-RELATED"/>
    <property type="match status" value="1"/>
</dbReference>
<evidence type="ECO:0000313" key="2">
    <source>
        <dbReference type="EMBL" id="QWZ08629.1"/>
    </source>
</evidence>
<dbReference type="InterPro" id="IPR001347">
    <property type="entry name" value="SIS_dom"/>
</dbReference>
<evidence type="ECO:0000313" key="3">
    <source>
        <dbReference type="Proteomes" id="UP000683575"/>
    </source>
</evidence>
<keyword evidence="3" id="KW-1185">Reference proteome</keyword>
<dbReference type="GO" id="GO:1901135">
    <property type="term" value="P:carbohydrate derivative metabolic process"/>
    <property type="evidence" value="ECO:0007669"/>
    <property type="project" value="InterPro"/>
</dbReference>
<dbReference type="CDD" id="cd05008">
    <property type="entry name" value="SIS_GlmS_GlmD_1"/>
    <property type="match status" value="1"/>
</dbReference>
<dbReference type="RefSeq" id="WP_216940219.1">
    <property type="nucleotide sequence ID" value="NZ_CP077062.1"/>
</dbReference>
<dbReference type="InterPro" id="IPR050303">
    <property type="entry name" value="GatZ_KbaZ_carbometab"/>
</dbReference>
<feature type="domain" description="SIS" evidence="1">
    <location>
        <begin position="212"/>
        <end position="360"/>
    </location>
</feature>
<organism evidence="2 3">
    <name type="scientific">Nocardioides panacis</name>
    <dbReference type="NCBI Taxonomy" id="2849501"/>
    <lineage>
        <taxon>Bacteria</taxon>
        <taxon>Bacillati</taxon>
        <taxon>Actinomycetota</taxon>
        <taxon>Actinomycetes</taxon>
        <taxon>Propionibacteriales</taxon>
        <taxon>Nocardioidaceae</taxon>
        <taxon>Nocardioides</taxon>
    </lineage>
</organism>
<dbReference type="KEGG" id="nps:KRR39_01835"/>
<dbReference type="PROSITE" id="PS51464">
    <property type="entry name" value="SIS"/>
    <property type="match status" value="2"/>
</dbReference>
<protein>
    <submittedName>
        <fullName evidence="2">SIS domain-containing protein</fullName>
    </submittedName>
</protein>
<dbReference type="AlphaFoldDB" id="A0A975Y0S6"/>
<dbReference type="Pfam" id="PF01380">
    <property type="entry name" value="SIS"/>
    <property type="match status" value="2"/>
</dbReference>
<name>A0A975Y0S6_9ACTN</name>
<proteinExistence type="predicted"/>
<evidence type="ECO:0000259" key="1">
    <source>
        <dbReference type="PROSITE" id="PS51464"/>
    </source>
</evidence>
<dbReference type="Proteomes" id="UP000683575">
    <property type="component" value="Chromosome"/>
</dbReference>
<sequence>MTNQFDSDRLRRGAAHTTAEIAQQPDVWRQVGQRTDASVHDFTAPLLAEPGARVVLTGAGTSAFAGEVLAPALRVALGRRVDAVATTDLVASPRAYLAEDVPTLLVSFARSGDSPESVAAVDLADELLGDVRHLVLTCNADGRLAQRFTGRKDARVLLMPEQANDKGFAMTSSFTGMTLAGLLTLHPSAQTELPEHLATIAEQVLSRWDEGGRELAGRGYQRVVYLGSGSMKGLARESALKMLELTAGRVVAMGDSTLAFRHGPKSVLDDNTLVVMYLSNDPHTRAYDLDLLKELRQSQGDENVLAVSADRDDPVVGDSLWLLPDAADLGDAALAIPAVLCAQLLALHFSLALGLTADNPFPSGGGEPRCARRANPPLTGRAVTELRTRCEDGHATGAACAMSDLGDRSRPQTRQGNGS</sequence>
<dbReference type="GO" id="GO:0009401">
    <property type="term" value="P:phosphoenolpyruvate-dependent sugar phosphotransferase system"/>
    <property type="evidence" value="ECO:0007669"/>
    <property type="project" value="TreeGrafter"/>
</dbReference>
<dbReference type="GO" id="GO:0097367">
    <property type="term" value="F:carbohydrate derivative binding"/>
    <property type="evidence" value="ECO:0007669"/>
    <property type="project" value="InterPro"/>
</dbReference>